<evidence type="ECO:0000313" key="2">
    <source>
        <dbReference type="EMBL" id="CAL6101207.1"/>
    </source>
</evidence>
<reference evidence="2 3" key="2">
    <citation type="submission" date="2024-07" db="EMBL/GenBank/DDBJ databases">
        <authorList>
            <person name="Akdeniz Z."/>
        </authorList>
    </citation>
    <scope>NUCLEOTIDE SEQUENCE [LARGE SCALE GENOMIC DNA]</scope>
</reference>
<dbReference type="Proteomes" id="UP001642409">
    <property type="component" value="Unassembled WGS sequence"/>
</dbReference>
<organism evidence="1">
    <name type="scientific">Hexamita inflata</name>
    <dbReference type="NCBI Taxonomy" id="28002"/>
    <lineage>
        <taxon>Eukaryota</taxon>
        <taxon>Metamonada</taxon>
        <taxon>Diplomonadida</taxon>
        <taxon>Hexamitidae</taxon>
        <taxon>Hexamitinae</taxon>
        <taxon>Hexamita</taxon>
    </lineage>
</organism>
<dbReference type="PANTHER" id="PTHR42264">
    <property type="entry name" value="EPHRIN_REC_LIKE DOMAIN-CONTAINING PROTEIN"/>
    <property type="match status" value="1"/>
</dbReference>
<sequence>MILNSNIFTSSQTTHIFIYTEISKKQQIQVNLKNSDIYALFGFNSKNLSISDSIINVSSEVPIITAALICILCDTIIQRSILVFQASGRQISGVMIQSISNIQLVSTSLQFRFNSSQTSGIVNMVNSSLDKFELSACKLIGTNLQSSENNGYISSSVFQSFTLTLNSVQVCVNGTNRTGVNSSSFVQIGTTDPRCDICQTGSVVYGLCLQELHFGTLHDGMLQCIFPFEFVNDECRCAQGFLLNVSTCINIMDNLLSNFDSNNNSYVLLLQQLENNITQQIDYQDRQYEMLDQNIYKNSSLIYNQILNNSNTFDQQLLNNITQIYNDILLQNKYIQDNSTGFNNIIQQLNIQINSINQSSLQCNSNNSSIIINNSTNNYTLNTQNNISNNIYTNITINDTYIHENMIPCDQPVYATSFDIASVTHPVGPASFAGGYAIASGANISNAFIDVQDNAYATVVYPLFQNQSSFTNIKIQIGTQVAGAGSLLSTGPTLAINQVNIVSKDGSQITVNATFKLSILAQSTTSVIVSDLLLNLSFSTATQGNISLIESATGVFNVTGFQVLGTYQSQGCVALGANTANTSAVIMNNVSFAPSAFNVGNQSSYLFTKVNSSQIKVTNVTVKLGNSSHPALSNFVFVTSTYYYQFGGLVSQMNSTNLQVSDISYDCKQIYKIYYIQYSGLLVGIANSSTSNITMQQICLAHVIKSFSSFSSFGVVGQLEGPIQMKQSNIFMNITSSESVSYFGTVGNALAISPYTNLQNTHISVAVNQNKGSYVAAWVGCHLSPNGTIFNSTIRDTNVSSSQFAGGFYAQSVAAVISYSSVANCNISSLTNVAGFIGHLSINVSLQNSTVKNNIINCDTTGAGGFVGSMQYSTTLNLVNDNTTNCSIRGKQQSGGLIGLIDAGDYVQISDCLVQNTTVISTTSMAGGLVGAIYTYYVKIDTSRIQSINISSADYVGLAVGYNQFQYIVLQSMPYGDNYINSILKQNCLNFAVTCSDNSTINDIYIDITINDTYIHEYMIPCDQSAYATTFDIASATHPVGPASFAGGYAIASSSNISNAFIDVQDNTYATVVYPLFQNQSSFTNIKIQIGTQVAGAGSLLSTSPTLAINQVNIVSKDGSQITVNATFKLSILAQSTTSVIASDLLLNLSFSTATQGNISLIESATGVFNVTGFQVLGTYQSQGCVALGANTANTSAVIMNNVSFAPSAFNVGNQSSYLFTKVNSSQIKLTNVTVKLGNSSHPAMSNFVFVTAVYYYQFGGLVSQMNSTNLQVSDISYDCKQIYKIYYIQYSGLLVGIANSSTSNITMQQICLAHVIKSYSSFSCFGVVGQLEGPIQMKQSNIFMNITSSDAVSYFGTVGYALAISPYTNLQNTHISVAINQNKGSYVAAWVGCHLSPNGTIFNSTIRDTNVTSSQFAGGFYAQSVAAVISYSSVANCNISSLTHVAGFIGFLSINVSLQNSTVKNNIINCSTTGAGGFVGSLQSSTTLNLVNDNTTNCSIRGKQQSGGLIGLIDAGDYVQISDCLVQNTTVISTTSMAGGLVGAIYTYYVKIVTSRIQSINISSADYVGLAVGYNQFQYIVLQSMPYGDNYINSILKQNCLNFAVTCSDNSTINDIYIDITINDTYIHEYMIPCDQSAYATTFDIASATHPVGPASFAGGYAIASSSNISNAFIDVQDNTYATVVYPLFQNQSSFTNIKIQIGTQVAGAGSLLSTGPTLAINQVNIVSKDGSQITVNATFKLNILAQSTTSVIVSDLLLNLSFSTATQGNISLIESATGVFNVTGFQVLGTYQSQGCVALGANTANTSAVIMNNVSFAPSAFNVGNQSSYLFTKVNSSQIKVTNVTVKLGNSSHPALSNFVFVTSTYYYQFGGFVSQMNSTDLQVSDISYDCKQIYKIYYIQYSGLLVGIANSSTSNITMQQICLAHVIKSFSSFSSFGVVGQLEGPIQMKQSNIFMNITSSESVSYFGTVGNALAISPYTNLQNTHISVAVNQNKGSYVAAWVGCHLSPNGTIFNSTIRDTNVSSSQFAGGFYAQSVAAVISYSSVANCNISSLTNVAGFIGHLSINVSLQNSTVKNNIINCDTTGAGGFVGSMQYSTTLNLVNDNTTNCSLRGKSYTGGLIGLIESGDYVQISDCLVQNTTVISTTNMAGGLVGAIYTYYVKIVTTRIQSINISSADYVGLAVGYNKFQYIVLQSMPYGDNYINSILKQNCLNFAVTCSDNSTINDIYIDITINDTYIHEYMIPCDQSAYATTFDIASATHPVGPASFAGGYAIASSSNISNAFIDVQDNTYATVVYPLFQNQSSFTNIKIQIGTQVAGAGSLLSTSPTLAINQVNIVSKEGSQITVNATFKLSILAQSTTSVIASDLLLNLSFSTATQGNISLIESATGVFNVTGFQVLGTYQSQGCVALGANTANTSAVIMNNVSFAPSAFNVGNQSSYLFTKVNSSQIKVTNVTVKLGNSSHPALSNFVFVTSTYYYQFGGLVSQMNSTNLQVSDISYDCKQIYKIYYIQYSGLLVGIANSSTSNITMQQICLAHVIKSFSSFSSFGVVGQLEGPIQMKQSNIFMNITSSESVSYFGTVGNALAISPYTNLQNTHISVAVNQNKGSYVAAWVGCHLSPNGTIFNSTIRDTNVSSSQFAGGFYAQSVAAVISYSSVANCNISSLTNVAGFIGHLSINVSLQNSTVKNNIINCDTTGAGGFVGSMQYSTTLNLVNDNTTNCSLRGKSYTGGLIGLIESGDYVQISDCLVQNTTVISTTNMAGGLVGAIYTYYVKIVTTRIQSINISSADYVGLAVGYNKFQYIVLQSMPYGDNYINSILKQNCLNFAITCSDNSTINDIYIDITINDTYIHENMIPCDQPVYATSFDIASVTHPVGPASFAGGYAIASGANISNAFIDVQDNAYATVVYPLFQNQSSFTNIKIQIGTQVAGAGSLLSTGPTLAINQVNIVSKDGSQITVNATFKLSILAQSTTSVIASDLLLNLSFSTATQGNISLIESATGVFNVTGFQVLGTYQSQGCVALGANTANTSAVIMNNVSFAPSAFNVGNQSSYLFTKVNSSQIKVTNVTVKLGNSSHPAMSNFVFVTSTYYYQFGGFVSQMNSTNLQVSDISYDCKQIYKIYYIQYSGLLVGIANSSSSNITMQQICLAHVIKSYSSFSCFGVVGQLEGPIQMKQSNIFMNITSSDSVSYFGTVGYALAISPYTNLQNTHISVAVNQNKGSYVAAWVGYHLSPNGTIFNSSVRDTNVSSSQFAGGFYAQSVAAVISYSSVANCNISSLTHAAGFIGYLSINVSLQNSTVKNNIINCSTTGAGGFVGSLQTSTTLNLVNDNTTNCSIRGKQQSGGLIGLIDAGDYVQISDCLVQNTTVISTTSMAGGLVGAIYTYYVKIVTSRIQSINISSADYVGLAVGYNQFQYIVLQSMPYGDNYINSILKQNCLNFAVTCSDNSTINDIYIDITINDTYIHEYMIPCDQSAYATTFDIASATHPVGPASFAGGYAIASSSNISNAFIDVQDNTYATVVYPLFQNQSSFTNIKIQIGTQVAGAGSLLSTSPTLAINQVNIVSKDGSQITVNATFKLSILAQSTTSVIASDLLLNLSFSTATQGNISLIESATGVFNVTGFQVLGTYQSQGCFALGANTANTSAVIMNNVSFAPSAFNVGNQSSYLFTKVNSSQIKLTNVTVKLGNSSHPAMSNFVFVTAVYYYQFGGLVSQMNSTNLQVSDISYDCKQIYKIYYIQYSGLLVGIANSSTSNITMQQICLAHVIKSYSSFSCFGVVGQLEGPIQMKQSNISMWGMSQSRQVYTMTCRIHILVCSCQLNKGTGMLPHGLDATFLRTARYLTALSATRTSVLVNLRVDSMRKVLPQ</sequence>
<reference evidence="1" key="1">
    <citation type="submission" date="2023-06" db="EMBL/GenBank/DDBJ databases">
        <authorList>
            <person name="Kurt Z."/>
        </authorList>
    </citation>
    <scope>NUCLEOTIDE SEQUENCE</scope>
</reference>
<dbReference type="EMBL" id="CATOUU010000362">
    <property type="protein sequence ID" value="CAI9926131.1"/>
    <property type="molecule type" value="Genomic_DNA"/>
</dbReference>
<dbReference type="SMART" id="SM00710">
    <property type="entry name" value="PbH1"/>
    <property type="match status" value="10"/>
</dbReference>
<name>A0AA86NV06_9EUKA</name>
<protein>
    <submittedName>
        <fullName evidence="1">Parallel beta-helix repeat</fullName>
    </submittedName>
    <submittedName>
        <fullName evidence="2">Parallel_beta-helix repeat</fullName>
    </submittedName>
</protein>
<evidence type="ECO:0000313" key="1">
    <source>
        <dbReference type="EMBL" id="CAI9926131.1"/>
    </source>
</evidence>
<dbReference type="PANTHER" id="PTHR42264:SF6">
    <property type="entry name" value="TRANSMEMBRANE PROTEIN"/>
    <property type="match status" value="1"/>
</dbReference>
<keyword evidence="3" id="KW-1185">Reference proteome</keyword>
<accession>A0AA86NV06</accession>
<dbReference type="Gene3D" id="2.160.20.110">
    <property type="match status" value="2"/>
</dbReference>
<comment type="caution">
    <text evidence="1">The sequence shown here is derived from an EMBL/GenBank/DDBJ whole genome shotgun (WGS) entry which is preliminary data.</text>
</comment>
<dbReference type="InterPro" id="IPR006626">
    <property type="entry name" value="PbH1"/>
</dbReference>
<dbReference type="EMBL" id="CAXDID020000541">
    <property type="protein sequence ID" value="CAL6101207.1"/>
    <property type="molecule type" value="Genomic_DNA"/>
</dbReference>
<gene>
    <name evidence="1" type="ORF">HINF_LOCUS13776</name>
    <name evidence="2" type="ORF">HINF_LOCUS71021</name>
</gene>
<proteinExistence type="predicted"/>
<evidence type="ECO:0000313" key="3">
    <source>
        <dbReference type="Proteomes" id="UP001642409"/>
    </source>
</evidence>